<dbReference type="SUPFAM" id="SSF69340">
    <property type="entry name" value="C-terminal domain of adenylylcyclase associated protein"/>
    <property type="match status" value="1"/>
</dbReference>
<dbReference type="PANTHER" id="PTHR10652:SF0">
    <property type="entry name" value="ADENYLYL CYCLASE-ASSOCIATED PROTEIN"/>
    <property type="match status" value="1"/>
</dbReference>
<feature type="compositionally biased region" description="Pro residues" evidence="3">
    <location>
        <begin position="49"/>
        <end position="62"/>
    </location>
</feature>
<feature type="domain" description="C-CAP/cofactor C-like" evidence="4">
    <location>
        <begin position="368"/>
        <end position="505"/>
    </location>
</feature>
<dbReference type="InterPro" id="IPR006599">
    <property type="entry name" value="CARP_motif"/>
</dbReference>
<proteinExistence type="inferred from homology"/>
<dbReference type="Gene3D" id="2.160.20.70">
    <property type="match status" value="1"/>
</dbReference>
<evidence type="ECO:0000313" key="5">
    <source>
        <dbReference type="EMBL" id="KAL0071463.1"/>
    </source>
</evidence>
<comment type="caution">
    <text evidence="5">The sequence shown here is derived from an EMBL/GenBank/DDBJ whole genome shotgun (WGS) entry which is preliminary data.</text>
</comment>
<dbReference type="InterPro" id="IPR013912">
    <property type="entry name" value="Adenylate_cyclase-assoc_CAP_C"/>
</dbReference>
<dbReference type="InterPro" id="IPR036222">
    <property type="entry name" value="CAP_N_sf"/>
</dbReference>
<accession>A0ABR3AEL9</accession>
<dbReference type="InterPro" id="IPR016098">
    <property type="entry name" value="CAP/MinC_C"/>
</dbReference>
<gene>
    <name evidence="5" type="primary">SRV2</name>
    <name evidence="5" type="ORF">AAF712_001320</name>
</gene>
<evidence type="ECO:0000313" key="6">
    <source>
        <dbReference type="Proteomes" id="UP001437256"/>
    </source>
</evidence>
<dbReference type="SUPFAM" id="SSF101278">
    <property type="entry name" value="N-terminal domain of adenylylcyclase associated protein, CAP"/>
    <property type="match status" value="1"/>
</dbReference>
<feature type="region of interest" description="Disordered" evidence="3">
    <location>
        <begin position="279"/>
        <end position="299"/>
    </location>
</feature>
<dbReference type="Pfam" id="PF08603">
    <property type="entry name" value="CAP_C"/>
    <property type="match status" value="1"/>
</dbReference>
<dbReference type="Pfam" id="PF01213">
    <property type="entry name" value="CAP_N-CM"/>
    <property type="match status" value="1"/>
</dbReference>
<dbReference type="Pfam" id="PF21938">
    <property type="entry name" value="CAP_N"/>
    <property type="match status" value="1"/>
</dbReference>
<dbReference type="PROSITE" id="PS51329">
    <property type="entry name" value="C_CAP_COFACTOR_C"/>
    <property type="match status" value="1"/>
</dbReference>
<feature type="region of interest" description="Disordered" evidence="3">
    <location>
        <begin position="25"/>
        <end position="72"/>
    </location>
</feature>
<sequence length="527" mass="56772">MSSSQGLHSLTTIIKRLEAATSRLEDLAAASNSQSDGSKDTPTSYAPPVSSPPPPPPPPPASAPTSTSAMQVPKSVTAYDEAVVDGKLKPFLELTRSFAGASVVEIIGLVEQQFKDLRDLLLTASACSKPDDKGLVEALAPIQGTIESINRMKEANRKDRDWFSHVMVVGEGAQFIVWVVQSKPGPYIGEVKDQMLYYGNRVIKDFKDKNPKHSEWVRSFTAVLEELRKHVLEYHTTGLSWNPKVRRLSCYSIFTNSCLSQGRSDIRIQVEAPIFKLSTSPTTTTSPPPTTGAPAAPAAGGTAAVFAELNRGADVTKNLRKVDKSEMTHKNPELRASSVVPSSVGTGAAAAKKPLRPAKPQALMGKKPSKFALEGKAWNVEYYEDEKSLVVQDTQLNQVVNIFGCKNSVIQIKGKVNAVTLVNCTKTSVLVDSVVSSVSVTKSPSFQIQITGTTPMIQIDSTDSGQIYLSRTSLDAEITTAKCSSINVSLPVEGEEEGVFTEQPVPEMLKTCVKDGKLVTTVVEHVG</sequence>
<dbReference type="InterPro" id="IPR001837">
    <property type="entry name" value="Adenylate_cyclase-assoc_CAP"/>
</dbReference>
<evidence type="ECO:0000256" key="1">
    <source>
        <dbReference type="ARBA" id="ARBA00007659"/>
    </source>
</evidence>
<name>A0ABR3AEL9_9AGAR</name>
<dbReference type="InterPro" id="IPR017901">
    <property type="entry name" value="C-CAP_CF_C-like"/>
</dbReference>
<evidence type="ECO:0000259" key="4">
    <source>
        <dbReference type="PROSITE" id="PS51329"/>
    </source>
</evidence>
<dbReference type="InterPro" id="IPR036223">
    <property type="entry name" value="CAP_C_sf"/>
</dbReference>
<organism evidence="5 6">
    <name type="scientific">Marasmius tenuissimus</name>
    <dbReference type="NCBI Taxonomy" id="585030"/>
    <lineage>
        <taxon>Eukaryota</taxon>
        <taxon>Fungi</taxon>
        <taxon>Dikarya</taxon>
        <taxon>Basidiomycota</taxon>
        <taxon>Agaricomycotina</taxon>
        <taxon>Agaricomycetes</taxon>
        <taxon>Agaricomycetidae</taxon>
        <taxon>Agaricales</taxon>
        <taxon>Marasmiineae</taxon>
        <taxon>Marasmiaceae</taxon>
        <taxon>Marasmius</taxon>
    </lineage>
</organism>
<dbReference type="EMBL" id="JBBXMP010000003">
    <property type="protein sequence ID" value="KAL0071463.1"/>
    <property type="molecule type" value="Genomic_DNA"/>
</dbReference>
<evidence type="ECO:0000256" key="2">
    <source>
        <dbReference type="RuleBase" id="RU000647"/>
    </source>
</evidence>
<dbReference type="SMART" id="SM00673">
    <property type="entry name" value="CARP"/>
    <property type="match status" value="2"/>
</dbReference>
<dbReference type="Gene3D" id="1.25.40.330">
    <property type="entry name" value="Adenylate cyclase-associated CAP, N-terminal domain"/>
    <property type="match status" value="1"/>
</dbReference>
<dbReference type="PANTHER" id="PTHR10652">
    <property type="entry name" value="ADENYLYL CYCLASE-ASSOCIATED PROTEIN"/>
    <property type="match status" value="1"/>
</dbReference>
<evidence type="ECO:0000256" key="3">
    <source>
        <dbReference type="SAM" id="MobiDB-lite"/>
    </source>
</evidence>
<dbReference type="InterPro" id="IPR053950">
    <property type="entry name" value="CAP_N"/>
</dbReference>
<dbReference type="InterPro" id="IPR013992">
    <property type="entry name" value="Adenylate_cyclase-assoc_CAP_N"/>
</dbReference>
<dbReference type="PROSITE" id="PS01088">
    <property type="entry name" value="CAP_1"/>
    <property type="match status" value="1"/>
</dbReference>
<dbReference type="Proteomes" id="UP001437256">
    <property type="component" value="Unassembled WGS sequence"/>
</dbReference>
<reference evidence="5 6" key="1">
    <citation type="submission" date="2024-05" db="EMBL/GenBank/DDBJ databases">
        <title>A draft genome resource for the thread blight pathogen Marasmius tenuissimus strain MS-2.</title>
        <authorList>
            <person name="Yulfo-Soto G.E."/>
            <person name="Baruah I.K."/>
            <person name="Amoako-Attah I."/>
            <person name="Bukari Y."/>
            <person name="Meinhardt L.W."/>
            <person name="Bailey B.A."/>
            <person name="Cohen S.P."/>
        </authorList>
    </citation>
    <scope>NUCLEOTIDE SEQUENCE [LARGE SCALE GENOMIC DNA]</scope>
    <source>
        <strain evidence="5 6">MS-2</strain>
    </source>
</reference>
<comment type="similarity">
    <text evidence="1 2">Belongs to the CAP family.</text>
</comment>
<protein>
    <recommendedName>
        <fullName evidence="2">Adenylyl cyclase-associated protein</fullName>
    </recommendedName>
</protein>
<dbReference type="InterPro" id="IPR018106">
    <property type="entry name" value="CAP_CS_N"/>
</dbReference>
<keyword evidence="6" id="KW-1185">Reference proteome</keyword>